<name>A0A8S5R049_9CAUD</name>
<dbReference type="EMBL" id="BK015783">
    <property type="protein sequence ID" value="DAE24736.1"/>
    <property type="molecule type" value="Genomic_DNA"/>
</dbReference>
<accession>A0A8S5R049</accession>
<evidence type="ECO:0000313" key="1">
    <source>
        <dbReference type="EMBL" id="DAE24736.1"/>
    </source>
</evidence>
<organism evidence="1">
    <name type="scientific">Myoviridae sp. ct2iG11</name>
    <dbReference type="NCBI Taxonomy" id="2826605"/>
    <lineage>
        <taxon>Viruses</taxon>
        <taxon>Duplodnaviria</taxon>
        <taxon>Heunggongvirae</taxon>
        <taxon>Uroviricota</taxon>
        <taxon>Caudoviricetes</taxon>
    </lineage>
</organism>
<sequence length="33" mass="4098">MYLIAYLCKFLIRKLFPYKRIIILWRTHVNPSS</sequence>
<protein>
    <submittedName>
        <fullName evidence="1">Uncharacterized protein</fullName>
    </submittedName>
</protein>
<reference evidence="1" key="1">
    <citation type="journal article" date="2021" name="Proc. Natl. Acad. Sci. U.S.A.">
        <title>A Catalog of Tens of Thousands of Viruses from Human Metagenomes Reveals Hidden Associations with Chronic Diseases.</title>
        <authorList>
            <person name="Tisza M.J."/>
            <person name="Buck C.B."/>
        </authorList>
    </citation>
    <scope>NUCLEOTIDE SEQUENCE</scope>
    <source>
        <strain evidence="1">Ct2iG11</strain>
    </source>
</reference>
<proteinExistence type="predicted"/>